<name>A0ABC9AHV1_9POAL</name>
<dbReference type="PANTHER" id="PTHR33138">
    <property type="entry name" value="OS01G0690200 PROTEIN"/>
    <property type="match status" value="1"/>
</dbReference>
<dbReference type="Proteomes" id="UP001497457">
    <property type="component" value="Chromosome 20rd"/>
</dbReference>
<feature type="domain" description="Wall-associated receptor kinase galacturonan-binding" evidence="5">
    <location>
        <begin position="26"/>
        <end position="90"/>
    </location>
</feature>
<gene>
    <name evidence="7" type="ORF">URODEC1_LOCUS54311</name>
</gene>
<comment type="subcellular location">
    <subcellularLocation>
        <location evidence="1">Membrane</location>
        <topology evidence="1">Single-pass membrane protein</topology>
    </subcellularLocation>
</comment>
<reference evidence="7" key="1">
    <citation type="submission" date="2024-10" db="EMBL/GenBank/DDBJ databases">
        <authorList>
            <person name="Ryan C."/>
        </authorList>
    </citation>
    <scope>NUCLEOTIDE SEQUENCE [LARGE SCALE GENOMIC DNA]</scope>
</reference>
<dbReference type="Pfam" id="PF14380">
    <property type="entry name" value="WAK_assoc"/>
    <property type="match status" value="1"/>
</dbReference>
<evidence type="ECO:0000256" key="3">
    <source>
        <dbReference type="ARBA" id="ARBA00023180"/>
    </source>
</evidence>
<feature type="signal peptide" evidence="4">
    <location>
        <begin position="1"/>
        <end position="24"/>
    </location>
</feature>
<accession>A0ABC9AHV1</accession>
<evidence type="ECO:0000313" key="7">
    <source>
        <dbReference type="EMBL" id="CAL4977680.1"/>
    </source>
</evidence>
<organism evidence="7 8">
    <name type="scientific">Urochloa decumbens</name>
    <dbReference type="NCBI Taxonomy" id="240449"/>
    <lineage>
        <taxon>Eukaryota</taxon>
        <taxon>Viridiplantae</taxon>
        <taxon>Streptophyta</taxon>
        <taxon>Embryophyta</taxon>
        <taxon>Tracheophyta</taxon>
        <taxon>Spermatophyta</taxon>
        <taxon>Magnoliopsida</taxon>
        <taxon>Liliopsida</taxon>
        <taxon>Poales</taxon>
        <taxon>Poaceae</taxon>
        <taxon>PACMAD clade</taxon>
        <taxon>Panicoideae</taxon>
        <taxon>Panicodae</taxon>
        <taxon>Paniceae</taxon>
        <taxon>Melinidinae</taxon>
        <taxon>Urochloa</taxon>
    </lineage>
</organism>
<evidence type="ECO:0000259" key="5">
    <source>
        <dbReference type="Pfam" id="PF13947"/>
    </source>
</evidence>
<evidence type="ECO:0000256" key="1">
    <source>
        <dbReference type="ARBA" id="ARBA00004167"/>
    </source>
</evidence>
<keyword evidence="8" id="KW-1185">Reference proteome</keyword>
<evidence type="ECO:0000256" key="4">
    <source>
        <dbReference type="SAM" id="SignalP"/>
    </source>
</evidence>
<keyword evidence="3" id="KW-0325">Glycoprotein</keyword>
<dbReference type="EMBL" id="OZ075130">
    <property type="protein sequence ID" value="CAL4977680.1"/>
    <property type="molecule type" value="Genomic_DNA"/>
</dbReference>
<dbReference type="Pfam" id="PF13947">
    <property type="entry name" value="GUB_WAK_bind"/>
    <property type="match status" value="1"/>
</dbReference>
<dbReference type="AlphaFoldDB" id="A0ABC9AHV1"/>
<dbReference type="PANTHER" id="PTHR33138:SF24">
    <property type="entry name" value="WALL-ASSOCIATED RECEPTOR KINASE GALACTURONAN-BINDING DOMAIN-CONTAINING PROTEIN"/>
    <property type="match status" value="1"/>
</dbReference>
<feature type="chain" id="PRO_5044882223" evidence="4">
    <location>
        <begin position="25"/>
        <end position="215"/>
    </location>
</feature>
<feature type="domain" description="Wall-associated receptor kinase C-terminal" evidence="6">
    <location>
        <begin position="132"/>
        <end position="200"/>
    </location>
</feature>
<proteinExistence type="predicted"/>
<evidence type="ECO:0000313" key="8">
    <source>
        <dbReference type="Proteomes" id="UP001497457"/>
    </source>
</evidence>
<protein>
    <submittedName>
        <fullName evidence="7">Uncharacterized protein</fullName>
    </submittedName>
</protein>
<keyword evidence="2 4" id="KW-0732">Signal</keyword>
<dbReference type="InterPro" id="IPR025287">
    <property type="entry name" value="WAK_GUB"/>
</dbReference>
<dbReference type="GO" id="GO:0016020">
    <property type="term" value="C:membrane"/>
    <property type="evidence" value="ECO:0007669"/>
    <property type="project" value="UniProtKB-SubCell"/>
</dbReference>
<sequence length="215" mass="22735">MRHIRLLLPFLASFFFVHHDRAQADCEPATCGNLTIRYPFWLGGSNRSSSSSSPCGHPAFEVRCSGDGSMASLKGSSIHVLRIDYANSSFVASHPRGPGYANAAIGCNCSAPIFAYLGGSYDWDSPPAIGKGRCTYTYLPVLGSEAEVMAAARNYSGLLKDGFVLEWEEAGIGNCAACKASGGRCRYDNAASAFVCLCPHGKPRGSTCAGEFPAA</sequence>
<evidence type="ECO:0000259" key="6">
    <source>
        <dbReference type="Pfam" id="PF14380"/>
    </source>
</evidence>
<evidence type="ECO:0000256" key="2">
    <source>
        <dbReference type="ARBA" id="ARBA00022729"/>
    </source>
</evidence>
<dbReference type="InterPro" id="IPR032872">
    <property type="entry name" value="WAK_assoc_C"/>
</dbReference>